<proteinExistence type="inferred from homology"/>
<accession>A0A1M4ZYZ3</accession>
<keyword evidence="6" id="KW-1003">Cell membrane</keyword>
<dbReference type="InterPro" id="IPR006137">
    <property type="entry name" value="NADH_UbQ_OxRdtase-like_20kDa"/>
</dbReference>
<dbReference type="GO" id="GO:0005506">
    <property type="term" value="F:iron ion binding"/>
    <property type="evidence" value="ECO:0007669"/>
    <property type="project" value="UniProtKB-UniRule"/>
</dbReference>
<feature type="binding site" evidence="6">
    <location>
        <position position="79"/>
    </location>
    <ligand>
        <name>[4Fe-4S] cluster</name>
        <dbReference type="ChEBI" id="CHEBI:49883"/>
    </ligand>
</feature>
<dbReference type="STRING" id="1302685.SAMN05444408_11180"/>
<dbReference type="GO" id="GO:0048038">
    <property type="term" value="F:quinone binding"/>
    <property type="evidence" value="ECO:0007669"/>
    <property type="project" value="UniProtKB-KW"/>
</dbReference>
<feature type="binding site" evidence="6">
    <location>
        <position position="173"/>
    </location>
    <ligand>
        <name>[4Fe-4S] cluster</name>
        <dbReference type="ChEBI" id="CHEBI:49883"/>
    </ligand>
</feature>
<evidence type="ECO:0000256" key="7">
    <source>
        <dbReference type="RuleBase" id="RU004464"/>
    </source>
</evidence>
<dbReference type="GO" id="GO:0045271">
    <property type="term" value="C:respiratory chain complex I"/>
    <property type="evidence" value="ECO:0007669"/>
    <property type="project" value="TreeGrafter"/>
</dbReference>
<comment type="cofactor">
    <cofactor evidence="6">
        <name>[4Fe-4S] cluster</name>
        <dbReference type="ChEBI" id="CHEBI:49883"/>
    </cofactor>
    <text evidence="6">Binds 1 [4Fe-4S] cluster.</text>
</comment>
<evidence type="ECO:0000256" key="5">
    <source>
        <dbReference type="ARBA" id="ARBA00023027"/>
    </source>
</evidence>
<keyword evidence="6 7" id="KW-0408">Iron</keyword>
<keyword evidence="6 7" id="KW-0411">Iron-sulfur</keyword>
<dbReference type="EMBL" id="FQVO01000011">
    <property type="protein sequence ID" value="SHF22942.1"/>
    <property type="molecule type" value="Genomic_DNA"/>
</dbReference>
<evidence type="ECO:0000256" key="6">
    <source>
        <dbReference type="HAMAP-Rule" id="MF_01356"/>
    </source>
</evidence>
<dbReference type="PANTHER" id="PTHR11995:SF14">
    <property type="entry name" value="NADH DEHYDROGENASE [UBIQUINONE] IRON-SULFUR PROTEIN 7, MITOCHONDRIAL"/>
    <property type="match status" value="1"/>
</dbReference>
<dbReference type="HAMAP" id="MF_01356">
    <property type="entry name" value="NDH1_NuoB"/>
    <property type="match status" value="1"/>
</dbReference>
<reference evidence="10" key="1">
    <citation type="submission" date="2016-11" db="EMBL/GenBank/DDBJ databases">
        <authorList>
            <person name="Varghese N."/>
            <person name="Submissions S."/>
        </authorList>
    </citation>
    <scope>NUCLEOTIDE SEQUENCE [LARGE SCALE GENOMIC DNA]</scope>
    <source>
        <strain evidence="10">DSM 26898</strain>
    </source>
</reference>
<dbReference type="Gene3D" id="3.40.50.12280">
    <property type="match status" value="1"/>
</dbReference>
<dbReference type="InterPro" id="IPR006138">
    <property type="entry name" value="NADH_UQ_OxRdtase_20Kd_su"/>
</dbReference>
<keyword evidence="6 7" id="KW-0479">Metal-binding</keyword>
<dbReference type="GO" id="GO:0009060">
    <property type="term" value="P:aerobic respiration"/>
    <property type="evidence" value="ECO:0007669"/>
    <property type="project" value="TreeGrafter"/>
</dbReference>
<dbReference type="NCBIfam" id="TIGR01957">
    <property type="entry name" value="nuoB_fam"/>
    <property type="match status" value="1"/>
</dbReference>
<dbReference type="AlphaFoldDB" id="A0A1M4ZYZ3"/>
<dbReference type="NCBIfam" id="NF005012">
    <property type="entry name" value="PRK06411.1"/>
    <property type="match status" value="1"/>
</dbReference>
<dbReference type="GO" id="GO:0050136">
    <property type="term" value="F:NADH dehydrogenase (quinone) (non-electrogenic) activity"/>
    <property type="evidence" value="ECO:0007669"/>
    <property type="project" value="UniProtKB-UniRule"/>
</dbReference>
<evidence type="ECO:0000256" key="3">
    <source>
        <dbReference type="ARBA" id="ARBA00022719"/>
    </source>
</evidence>
<dbReference type="PANTHER" id="PTHR11995">
    <property type="entry name" value="NADH DEHYDROGENASE"/>
    <property type="match status" value="1"/>
</dbReference>
<keyword evidence="10" id="KW-1185">Reference proteome</keyword>
<feature type="binding site" evidence="6">
    <location>
        <position position="78"/>
    </location>
    <ligand>
        <name>[4Fe-4S] cluster</name>
        <dbReference type="ChEBI" id="CHEBI:49883"/>
    </ligand>
</feature>
<dbReference type="Proteomes" id="UP000184236">
    <property type="component" value="Unassembled WGS sequence"/>
</dbReference>
<feature type="binding site" evidence="6">
    <location>
        <position position="144"/>
    </location>
    <ligand>
        <name>[4Fe-4S] cluster</name>
        <dbReference type="ChEBI" id="CHEBI:49883"/>
    </ligand>
</feature>
<comment type="similarity">
    <text evidence="1 6 7">Belongs to the complex I 20 kDa subunit family.</text>
</comment>
<keyword evidence="4 6" id="KW-1278">Translocase</keyword>
<gene>
    <name evidence="6" type="primary">nuoB</name>
    <name evidence="9" type="ORF">SAMN05444408_11180</name>
</gene>
<dbReference type="GO" id="GO:0051539">
    <property type="term" value="F:4 iron, 4 sulfur cluster binding"/>
    <property type="evidence" value="ECO:0007669"/>
    <property type="project" value="UniProtKB-KW"/>
</dbReference>
<comment type="subunit">
    <text evidence="6">NDH-1 is composed of 14 different subunits. Subunits NuoB, C, D, E, F, and G constitute the peripheral sector of the complex.</text>
</comment>
<sequence length="215" mass="23878">MTILDNSFYFKANITSNFESKIKILNLKKMSDNKPIIRTDAPAPEGFEGEGFFATKLSSVIGMARKFSLWPLPFATSCCGIEFMATLNPTYDASRFGMERNSFSPRQADLLMVCGTISKKLGPVLKEVYTQMAEPKWVVSVGACACSGGIFDTYSVLQGIDKIIPVDVYVPGCPPRPEQIIEGVMQVQALAESESIRRRDMPEYQKLLDSYNISN</sequence>
<protein>
    <recommendedName>
        <fullName evidence="6">NADH-quinone oxidoreductase subunit B</fullName>
        <ecNumber evidence="6">7.1.1.-</ecNumber>
    </recommendedName>
    <alternativeName>
        <fullName evidence="6">NADH dehydrogenase I subunit B</fullName>
    </alternativeName>
    <alternativeName>
        <fullName evidence="6">NDH-1 subunit B</fullName>
    </alternativeName>
</protein>
<keyword evidence="6 7" id="KW-0004">4Fe-4S</keyword>
<name>A0A1M4ZYZ3_9FLAO</name>
<keyword evidence="2 6" id="KW-0813">Transport</keyword>
<evidence type="ECO:0000313" key="10">
    <source>
        <dbReference type="Proteomes" id="UP000184236"/>
    </source>
</evidence>
<dbReference type="GO" id="GO:0005886">
    <property type="term" value="C:plasma membrane"/>
    <property type="evidence" value="ECO:0007669"/>
    <property type="project" value="UniProtKB-SubCell"/>
</dbReference>
<dbReference type="SUPFAM" id="SSF56770">
    <property type="entry name" value="HydA/Nqo6-like"/>
    <property type="match status" value="1"/>
</dbReference>
<feature type="domain" description="NADH:ubiquinone oxidoreductase-like 20kDa subunit" evidence="8">
    <location>
        <begin position="78"/>
        <end position="186"/>
    </location>
</feature>
<dbReference type="GO" id="GO:0008137">
    <property type="term" value="F:NADH dehydrogenase (ubiquinone) activity"/>
    <property type="evidence" value="ECO:0007669"/>
    <property type="project" value="InterPro"/>
</dbReference>
<keyword evidence="6" id="KW-0472">Membrane</keyword>
<evidence type="ECO:0000313" key="9">
    <source>
        <dbReference type="EMBL" id="SHF22942.1"/>
    </source>
</evidence>
<dbReference type="PROSITE" id="PS01150">
    <property type="entry name" value="COMPLEX1_20K"/>
    <property type="match status" value="1"/>
</dbReference>
<dbReference type="NCBIfam" id="NF011395">
    <property type="entry name" value="PRK14820.1"/>
    <property type="match status" value="1"/>
</dbReference>
<keyword evidence="3 6" id="KW-0874">Quinone</keyword>
<dbReference type="Pfam" id="PF01058">
    <property type="entry name" value="Oxidored_q6"/>
    <property type="match status" value="1"/>
</dbReference>
<organism evidence="9 10">
    <name type="scientific">Chryseobacterium takakiae</name>
    <dbReference type="NCBI Taxonomy" id="1302685"/>
    <lineage>
        <taxon>Bacteria</taxon>
        <taxon>Pseudomonadati</taxon>
        <taxon>Bacteroidota</taxon>
        <taxon>Flavobacteriia</taxon>
        <taxon>Flavobacteriales</taxon>
        <taxon>Weeksellaceae</taxon>
        <taxon>Chryseobacterium group</taxon>
        <taxon>Chryseobacterium</taxon>
    </lineage>
</organism>
<evidence type="ECO:0000259" key="8">
    <source>
        <dbReference type="Pfam" id="PF01058"/>
    </source>
</evidence>
<evidence type="ECO:0000256" key="1">
    <source>
        <dbReference type="ARBA" id="ARBA00009173"/>
    </source>
</evidence>
<dbReference type="FunFam" id="3.40.50.12280:FF:000002">
    <property type="entry name" value="NADH-quinone oxidoreductase subunit B"/>
    <property type="match status" value="1"/>
</dbReference>
<keyword evidence="5 6" id="KW-0520">NAD</keyword>
<dbReference type="EC" id="7.1.1.-" evidence="6"/>
<comment type="function">
    <text evidence="6">NDH-1 shuttles electrons from NADH, via FMN and iron-sulfur (Fe-S) centers, to quinones in the respiratory chain. The immediate electron acceptor for the enzyme in this species is believed to be a menaquinone. Couples the redox reaction to proton translocation (for every two electrons transferred, four hydrogen ions are translocated across the cytoplasmic membrane), and thus conserves the redox energy in a proton gradient.</text>
</comment>
<comment type="subcellular location">
    <subcellularLocation>
        <location evidence="6">Cell membrane</location>
        <topology evidence="6">Peripheral membrane protein</topology>
        <orientation evidence="6">Cytoplasmic side</orientation>
    </subcellularLocation>
</comment>
<evidence type="ECO:0000256" key="2">
    <source>
        <dbReference type="ARBA" id="ARBA00022448"/>
    </source>
</evidence>
<evidence type="ECO:0000256" key="4">
    <source>
        <dbReference type="ARBA" id="ARBA00022967"/>
    </source>
</evidence>
<comment type="catalytic activity">
    <reaction evidence="6">
        <text>a quinone + NADH + 5 H(+)(in) = a quinol + NAD(+) + 4 H(+)(out)</text>
        <dbReference type="Rhea" id="RHEA:57888"/>
        <dbReference type="ChEBI" id="CHEBI:15378"/>
        <dbReference type="ChEBI" id="CHEBI:24646"/>
        <dbReference type="ChEBI" id="CHEBI:57540"/>
        <dbReference type="ChEBI" id="CHEBI:57945"/>
        <dbReference type="ChEBI" id="CHEBI:132124"/>
    </reaction>
</comment>
<dbReference type="GO" id="GO:0015990">
    <property type="term" value="P:electron transport coupled proton transport"/>
    <property type="evidence" value="ECO:0007669"/>
    <property type="project" value="TreeGrafter"/>
</dbReference>